<evidence type="ECO:0000313" key="2">
    <source>
        <dbReference type="Proteomes" id="UP000789901"/>
    </source>
</evidence>
<dbReference type="EMBL" id="CAJVQB010069308">
    <property type="protein sequence ID" value="CAG8842541.1"/>
    <property type="molecule type" value="Genomic_DNA"/>
</dbReference>
<reference evidence="1 2" key="1">
    <citation type="submission" date="2021-06" db="EMBL/GenBank/DDBJ databases">
        <authorList>
            <person name="Kallberg Y."/>
            <person name="Tangrot J."/>
            <person name="Rosling A."/>
        </authorList>
    </citation>
    <scope>NUCLEOTIDE SEQUENCE [LARGE SCALE GENOMIC DNA]</scope>
    <source>
        <strain evidence="1 2">120-4 pot B 10/14</strain>
    </source>
</reference>
<gene>
    <name evidence="1" type="ORF">GMARGA_LOCUS36042</name>
</gene>
<organism evidence="1 2">
    <name type="scientific">Gigaspora margarita</name>
    <dbReference type="NCBI Taxonomy" id="4874"/>
    <lineage>
        <taxon>Eukaryota</taxon>
        <taxon>Fungi</taxon>
        <taxon>Fungi incertae sedis</taxon>
        <taxon>Mucoromycota</taxon>
        <taxon>Glomeromycotina</taxon>
        <taxon>Glomeromycetes</taxon>
        <taxon>Diversisporales</taxon>
        <taxon>Gigasporaceae</taxon>
        <taxon>Gigaspora</taxon>
    </lineage>
</organism>
<feature type="non-terminal residue" evidence="1">
    <location>
        <position position="1"/>
    </location>
</feature>
<feature type="non-terminal residue" evidence="1">
    <location>
        <position position="114"/>
    </location>
</feature>
<dbReference type="Proteomes" id="UP000789901">
    <property type="component" value="Unassembled WGS sequence"/>
</dbReference>
<keyword evidence="2" id="KW-1185">Reference proteome</keyword>
<proteinExistence type="predicted"/>
<sequence length="114" mass="13460">TNYDESYSDSDSEFVTEIENLFIFNFDIDTYQDVKNKILQQNSDNKNENYDLNNITEENISSEFDEEIEEILLDQSITNNKYTPCSNRPLAQLKGTWKVDCNTIIQWNEKLDKL</sequence>
<comment type="caution">
    <text evidence="1">The sequence shown here is derived from an EMBL/GenBank/DDBJ whole genome shotgun (WGS) entry which is preliminary data.</text>
</comment>
<evidence type="ECO:0000313" key="1">
    <source>
        <dbReference type="EMBL" id="CAG8842541.1"/>
    </source>
</evidence>
<protein>
    <submittedName>
        <fullName evidence="1">40238_t:CDS:1</fullName>
    </submittedName>
</protein>
<name>A0ABN7WX61_GIGMA</name>
<accession>A0ABN7WX61</accession>